<evidence type="ECO:0000313" key="3">
    <source>
        <dbReference type="Proteomes" id="UP000799439"/>
    </source>
</evidence>
<organism evidence="2 3">
    <name type="scientific">Myriangium duriaei CBS 260.36</name>
    <dbReference type="NCBI Taxonomy" id="1168546"/>
    <lineage>
        <taxon>Eukaryota</taxon>
        <taxon>Fungi</taxon>
        <taxon>Dikarya</taxon>
        <taxon>Ascomycota</taxon>
        <taxon>Pezizomycotina</taxon>
        <taxon>Dothideomycetes</taxon>
        <taxon>Dothideomycetidae</taxon>
        <taxon>Myriangiales</taxon>
        <taxon>Myriangiaceae</taxon>
        <taxon>Myriangium</taxon>
    </lineage>
</organism>
<name>A0A9P4J5I0_9PEZI</name>
<accession>A0A9P4J5I0</accession>
<keyword evidence="1" id="KW-1133">Transmembrane helix</keyword>
<keyword evidence="1" id="KW-0472">Membrane</keyword>
<gene>
    <name evidence="2" type="ORF">K461DRAFT_274830</name>
</gene>
<dbReference type="Proteomes" id="UP000799439">
    <property type="component" value="Unassembled WGS sequence"/>
</dbReference>
<keyword evidence="3" id="KW-1185">Reference proteome</keyword>
<protein>
    <submittedName>
        <fullName evidence="2">Uncharacterized protein</fullName>
    </submittedName>
</protein>
<keyword evidence="1" id="KW-0812">Transmembrane</keyword>
<feature type="transmembrane region" description="Helical" evidence="1">
    <location>
        <begin position="199"/>
        <end position="220"/>
    </location>
</feature>
<dbReference type="EMBL" id="ML996082">
    <property type="protein sequence ID" value="KAF2155798.1"/>
    <property type="molecule type" value="Genomic_DNA"/>
</dbReference>
<evidence type="ECO:0000313" key="2">
    <source>
        <dbReference type="EMBL" id="KAF2155798.1"/>
    </source>
</evidence>
<sequence length="222" mass="25042">MDTRDMQRHSGRQEWMTYPDAQIDLSKVHIPTIIDYASLLPGEILAKQIFDQWAAESGSKTVMKWNAQQIRSWWSSYEFPHDWYRCHNAAECWGDQGPYTVDEDPSTRPAVLQRHVADATFSGKLFADGPWSLDCVPFSMIPAVGTMKSRYFTQSEQLPKYDTFRMPSSLAGHAVENSKPAVASTSSSSPPNTGERGTLIMLILVCGLFPVLLTILLRLLQR</sequence>
<reference evidence="2" key="1">
    <citation type="journal article" date="2020" name="Stud. Mycol.">
        <title>101 Dothideomycetes genomes: a test case for predicting lifestyles and emergence of pathogens.</title>
        <authorList>
            <person name="Haridas S."/>
            <person name="Albert R."/>
            <person name="Binder M."/>
            <person name="Bloem J."/>
            <person name="Labutti K."/>
            <person name="Salamov A."/>
            <person name="Andreopoulos B."/>
            <person name="Baker S."/>
            <person name="Barry K."/>
            <person name="Bills G."/>
            <person name="Bluhm B."/>
            <person name="Cannon C."/>
            <person name="Castanera R."/>
            <person name="Culley D."/>
            <person name="Daum C."/>
            <person name="Ezra D."/>
            <person name="Gonzalez J."/>
            <person name="Henrissat B."/>
            <person name="Kuo A."/>
            <person name="Liang C."/>
            <person name="Lipzen A."/>
            <person name="Lutzoni F."/>
            <person name="Magnuson J."/>
            <person name="Mondo S."/>
            <person name="Nolan M."/>
            <person name="Ohm R."/>
            <person name="Pangilinan J."/>
            <person name="Park H.-J."/>
            <person name="Ramirez L."/>
            <person name="Alfaro M."/>
            <person name="Sun H."/>
            <person name="Tritt A."/>
            <person name="Yoshinaga Y."/>
            <person name="Zwiers L.-H."/>
            <person name="Turgeon B."/>
            <person name="Goodwin S."/>
            <person name="Spatafora J."/>
            <person name="Crous P."/>
            <person name="Grigoriev I."/>
        </authorList>
    </citation>
    <scope>NUCLEOTIDE SEQUENCE</scope>
    <source>
        <strain evidence="2">CBS 260.36</strain>
    </source>
</reference>
<dbReference type="AlphaFoldDB" id="A0A9P4J5I0"/>
<proteinExistence type="predicted"/>
<evidence type="ECO:0000256" key="1">
    <source>
        <dbReference type="SAM" id="Phobius"/>
    </source>
</evidence>
<comment type="caution">
    <text evidence="2">The sequence shown here is derived from an EMBL/GenBank/DDBJ whole genome shotgun (WGS) entry which is preliminary data.</text>
</comment>